<dbReference type="EMBL" id="BLLK01000029">
    <property type="protein sequence ID" value="GFH48698.1"/>
    <property type="molecule type" value="Genomic_DNA"/>
</dbReference>
<reference evidence="2 3" key="1">
    <citation type="journal article" date="2021" name="Sci. Rep.">
        <title>The genome of the diatom Chaetoceros tenuissimus carries an ancient integrated fragment of an extant virus.</title>
        <authorList>
            <person name="Hongo Y."/>
            <person name="Kimura K."/>
            <person name="Takaki Y."/>
            <person name="Yoshida Y."/>
            <person name="Baba S."/>
            <person name="Kobayashi G."/>
            <person name="Nagasaki K."/>
            <person name="Hano T."/>
            <person name="Tomaru Y."/>
        </authorList>
    </citation>
    <scope>NUCLEOTIDE SEQUENCE [LARGE SCALE GENOMIC DNA]</scope>
    <source>
        <strain evidence="2 3">NIES-3715</strain>
    </source>
</reference>
<protein>
    <submittedName>
        <fullName evidence="2">Uncharacterized protein</fullName>
    </submittedName>
</protein>
<feature type="region of interest" description="Disordered" evidence="1">
    <location>
        <begin position="24"/>
        <end position="44"/>
    </location>
</feature>
<evidence type="ECO:0000256" key="1">
    <source>
        <dbReference type="SAM" id="MobiDB-lite"/>
    </source>
</evidence>
<sequence length="227" mass="26683">MSSSNKIVIEKQIILKEREVIDLSHSDDESNDRDNTKTPHSINQTNYHVAVGSNGFYSNDIENEEMSNNEKSIVNNDDRNAVSVRVTLTFPQLMYKWKLVPIPMQIQEMFIGRIQSKLFKELRSVGFQEYTKEIGEKMVDTKSMLMMATSRNSHAINTYQEHGKTQRCPFCTDNHLDFESLYDHAKSKELQHSLPHRVMRLYMDEVRNYMEIMVEQTNNSEWTSFHY</sequence>
<comment type="caution">
    <text evidence="2">The sequence shown here is derived from an EMBL/GenBank/DDBJ whole genome shotgun (WGS) entry which is preliminary data.</text>
</comment>
<proteinExistence type="predicted"/>
<accession>A0AAD3CMI0</accession>
<gene>
    <name evidence="2" type="ORF">CTEN210_05174</name>
</gene>
<dbReference type="AlphaFoldDB" id="A0AAD3CMI0"/>
<evidence type="ECO:0000313" key="2">
    <source>
        <dbReference type="EMBL" id="GFH48698.1"/>
    </source>
</evidence>
<keyword evidence="3" id="KW-1185">Reference proteome</keyword>
<dbReference type="Proteomes" id="UP001054902">
    <property type="component" value="Unassembled WGS sequence"/>
</dbReference>
<evidence type="ECO:0000313" key="3">
    <source>
        <dbReference type="Proteomes" id="UP001054902"/>
    </source>
</evidence>
<organism evidence="2 3">
    <name type="scientific">Chaetoceros tenuissimus</name>
    <dbReference type="NCBI Taxonomy" id="426638"/>
    <lineage>
        <taxon>Eukaryota</taxon>
        <taxon>Sar</taxon>
        <taxon>Stramenopiles</taxon>
        <taxon>Ochrophyta</taxon>
        <taxon>Bacillariophyta</taxon>
        <taxon>Coscinodiscophyceae</taxon>
        <taxon>Chaetocerotophycidae</taxon>
        <taxon>Chaetocerotales</taxon>
        <taxon>Chaetocerotaceae</taxon>
        <taxon>Chaetoceros</taxon>
    </lineage>
</organism>
<feature type="compositionally biased region" description="Basic and acidic residues" evidence="1">
    <location>
        <begin position="24"/>
        <end position="37"/>
    </location>
</feature>
<name>A0AAD3CMI0_9STRA</name>